<feature type="domain" description="CxxC-x17-CxxC" evidence="2">
    <location>
        <begin position="95"/>
        <end position="129"/>
    </location>
</feature>
<feature type="region of interest" description="Disordered" evidence="1">
    <location>
        <begin position="65"/>
        <end position="95"/>
    </location>
</feature>
<name>X1C3N9_9ZZZZ</name>
<proteinExistence type="predicted"/>
<feature type="domain" description="CxxC-x17-CxxC" evidence="2">
    <location>
        <begin position="27"/>
        <end position="61"/>
    </location>
</feature>
<gene>
    <name evidence="3" type="ORF">S01H4_33358</name>
</gene>
<protein>
    <recommendedName>
        <fullName evidence="2">CxxC-x17-CxxC domain-containing protein</fullName>
    </recommendedName>
</protein>
<feature type="region of interest" description="Disordered" evidence="1">
    <location>
        <begin position="1"/>
        <end position="29"/>
    </location>
</feature>
<feature type="non-terminal residue" evidence="3">
    <location>
        <position position="1"/>
    </location>
</feature>
<evidence type="ECO:0000313" key="3">
    <source>
        <dbReference type="EMBL" id="GAG78986.1"/>
    </source>
</evidence>
<feature type="compositionally biased region" description="Basic and acidic residues" evidence="1">
    <location>
        <begin position="1"/>
        <end position="10"/>
    </location>
</feature>
<organism evidence="3">
    <name type="scientific">marine sediment metagenome</name>
    <dbReference type="NCBI Taxonomy" id="412755"/>
    <lineage>
        <taxon>unclassified sequences</taxon>
        <taxon>metagenomes</taxon>
        <taxon>ecological metagenomes</taxon>
    </lineage>
</organism>
<dbReference type="Pfam" id="PF23477">
    <property type="entry name" value="zf_Tbcl_2"/>
    <property type="match status" value="2"/>
</dbReference>
<evidence type="ECO:0000259" key="2">
    <source>
        <dbReference type="Pfam" id="PF23477"/>
    </source>
</evidence>
<dbReference type="InterPro" id="IPR026363">
    <property type="entry name" value="CxxC-x17-CxxC_dom"/>
</dbReference>
<reference evidence="3" key="1">
    <citation type="journal article" date="2014" name="Front. Microbiol.">
        <title>High frequency of phylogenetically diverse reductive dehalogenase-homologous genes in deep subseafloor sedimentary metagenomes.</title>
        <authorList>
            <person name="Kawai M."/>
            <person name="Futagami T."/>
            <person name="Toyoda A."/>
            <person name="Takaki Y."/>
            <person name="Nishi S."/>
            <person name="Hori S."/>
            <person name="Arai W."/>
            <person name="Tsubouchi T."/>
            <person name="Morono Y."/>
            <person name="Uchiyama I."/>
            <person name="Ito T."/>
            <person name="Fujiyama A."/>
            <person name="Inagaki F."/>
            <person name="Takami H."/>
        </authorList>
    </citation>
    <scope>NUCLEOTIDE SEQUENCE</scope>
    <source>
        <strain evidence="3">Expedition CK06-06</strain>
    </source>
</reference>
<evidence type="ECO:0000256" key="1">
    <source>
        <dbReference type="SAM" id="MobiDB-lite"/>
    </source>
</evidence>
<dbReference type="AlphaFoldDB" id="X1C3N9"/>
<dbReference type="NCBIfam" id="TIGR04272">
    <property type="entry name" value="cxxc_cxxc_Mbark"/>
    <property type="match status" value="2"/>
</dbReference>
<dbReference type="EMBL" id="BART01017543">
    <property type="protein sequence ID" value="GAG78986.1"/>
    <property type="molecule type" value="Genomic_DNA"/>
</dbReference>
<accession>X1C3N9</accession>
<feature type="compositionally biased region" description="Basic and acidic residues" evidence="1">
    <location>
        <begin position="80"/>
        <end position="90"/>
    </location>
</feature>
<sequence>SNYRSSERSSSKYGSRNRRQSERRGPELHSATCAKCNKETKVPFKPSGDKPVYCRECFQDQMSDVESKHDENNIPQEGEVVERFGEREGPYRTNKRMHQTTCRTCKKEITIPFKPKTNKPIYCQDCFKEVFKEQ</sequence>
<comment type="caution">
    <text evidence="3">The sequence shown here is derived from an EMBL/GenBank/DDBJ whole genome shotgun (WGS) entry which is preliminary data.</text>
</comment>